<keyword evidence="2" id="KW-0963">Cytoplasm</keyword>
<dbReference type="GO" id="GO:0009898">
    <property type="term" value="C:cytoplasmic side of plasma membrane"/>
    <property type="evidence" value="ECO:0007669"/>
    <property type="project" value="TreeGrafter"/>
</dbReference>
<dbReference type="RefSeq" id="XP_037217834.1">
    <property type="nucleotide sequence ID" value="XM_037366422.1"/>
</dbReference>
<keyword evidence="5" id="KW-0175">Coiled coil</keyword>
<feature type="compositionally biased region" description="Low complexity" evidence="6">
    <location>
        <begin position="1"/>
        <end position="25"/>
    </location>
</feature>
<feature type="region of interest" description="Disordered" evidence="6">
    <location>
        <begin position="340"/>
        <end position="431"/>
    </location>
</feature>
<evidence type="ECO:0000256" key="3">
    <source>
        <dbReference type="ARBA" id="ARBA00022553"/>
    </source>
</evidence>
<dbReference type="PANTHER" id="PTHR23065:SF7">
    <property type="entry name" value="NOSTRIN, ISOFORM H"/>
    <property type="match status" value="1"/>
</dbReference>
<dbReference type="InterPro" id="IPR027267">
    <property type="entry name" value="AH/BAR_dom_sf"/>
</dbReference>
<sequence length="431" mass="46770">MPSSVITSLSTSSRGTNTSGNSHSTARSPSPTIARYASASAAKPPTNGVKATPPLPLDLGPTRDFCNCFWGLDDAGANVLFSRMRTATQTITELEDFWRDRARIEEEYAAKLKALGSRVLGKEETGQFKLSLDTLATETSTQATAHAQFAALVKSELLASISAYAEKQAADAAQVQAPLEARYKTKHTAESAIMKAREKYESNCLRLASYTQQMAVNPGKDVERLQMKIARSQQTVTSNEKELETAVKAIREATVRWQKDWKEWCDLCQDMEEERLDYVKDVIWGYANAVSTLCVSDDQSCERIRVSLDQVDAFQDVESFVEECGTGIAIPAPPSWATFSPSNTNGLSPPPVQSASFTRVSARPAVPPSEQPPIKTTRNSRETSRESSSSPPVVPVKPAMAINTENGINHSIPKNIPPAPADSADAAVLGL</sequence>
<evidence type="ECO:0000256" key="6">
    <source>
        <dbReference type="SAM" id="MobiDB-lite"/>
    </source>
</evidence>
<organism evidence="8 9">
    <name type="scientific">Mycena indigotica</name>
    <dbReference type="NCBI Taxonomy" id="2126181"/>
    <lineage>
        <taxon>Eukaryota</taxon>
        <taxon>Fungi</taxon>
        <taxon>Dikarya</taxon>
        <taxon>Basidiomycota</taxon>
        <taxon>Agaricomycotina</taxon>
        <taxon>Agaricomycetes</taxon>
        <taxon>Agaricomycetidae</taxon>
        <taxon>Agaricales</taxon>
        <taxon>Marasmiineae</taxon>
        <taxon>Mycenaceae</taxon>
        <taxon>Mycena</taxon>
    </lineage>
</organism>
<feature type="compositionally biased region" description="Low complexity" evidence="6">
    <location>
        <begin position="421"/>
        <end position="431"/>
    </location>
</feature>
<feature type="domain" description="F-BAR" evidence="7">
    <location>
        <begin position="63"/>
        <end position="316"/>
    </location>
</feature>
<evidence type="ECO:0000256" key="1">
    <source>
        <dbReference type="ARBA" id="ARBA00004245"/>
    </source>
</evidence>
<evidence type="ECO:0000259" key="7">
    <source>
        <dbReference type="PROSITE" id="PS51741"/>
    </source>
</evidence>
<dbReference type="AlphaFoldDB" id="A0A8H6SGL9"/>
<dbReference type="InterPro" id="IPR001060">
    <property type="entry name" value="FCH_dom"/>
</dbReference>
<dbReference type="SMART" id="SM00055">
    <property type="entry name" value="FCH"/>
    <property type="match status" value="1"/>
</dbReference>
<keyword evidence="3" id="KW-0597">Phosphoprotein</keyword>
<dbReference type="OrthoDB" id="19092at2759"/>
<protein>
    <submittedName>
        <fullName evidence="8">SH3-domain-containing protein</fullName>
    </submittedName>
</protein>
<evidence type="ECO:0000256" key="5">
    <source>
        <dbReference type="PROSITE-ProRule" id="PRU01077"/>
    </source>
</evidence>
<dbReference type="GO" id="GO:0007010">
    <property type="term" value="P:cytoskeleton organization"/>
    <property type="evidence" value="ECO:0007669"/>
    <property type="project" value="TreeGrafter"/>
</dbReference>
<dbReference type="SUPFAM" id="SSF103657">
    <property type="entry name" value="BAR/IMD domain-like"/>
    <property type="match status" value="1"/>
</dbReference>
<accession>A0A8H6SGL9</accession>
<dbReference type="GO" id="GO:0005543">
    <property type="term" value="F:phospholipid binding"/>
    <property type="evidence" value="ECO:0007669"/>
    <property type="project" value="TreeGrafter"/>
</dbReference>
<evidence type="ECO:0000313" key="8">
    <source>
        <dbReference type="EMBL" id="KAF7297475.1"/>
    </source>
</evidence>
<dbReference type="PROSITE" id="PS51741">
    <property type="entry name" value="F_BAR"/>
    <property type="match status" value="1"/>
</dbReference>
<keyword evidence="9" id="KW-1185">Reference proteome</keyword>
<feature type="compositionally biased region" description="Polar residues" evidence="6">
    <location>
        <begin position="340"/>
        <end position="359"/>
    </location>
</feature>
<keyword evidence="4" id="KW-0206">Cytoskeleton</keyword>
<feature type="region of interest" description="Disordered" evidence="6">
    <location>
        <begin position="1"/>
        <end position="32"/>
    </location>
</feature>
<dbReference type="InterPro" id="IPR031160">
    <property type="entry name" value="F_BAR_dom"/>
</dbReference>
<comment type="subcellular location">
    <subcellularLocation>
        <location evidence="1">Cytoplasm</location>
        <location evidence="1">Cytoskeleton</location>
    </subcellularLocation>
</comment>
<dbReference type="Gene3D" id="1.20.1270.60">
    <property type="entry name" value="Arfaptin homology (AH) domain/BAR domain"/>
    <property type="match status" value="1"/>
</dbReference>
<reference evidence="8" key="1">
    <citation type="submission" date="2020-05" db="EMBL/GenBank/DDBJ databases">
        <title>Mycena genomes resolve the evolution of fungal bioluminescence.</title>
        <authorList>
            <person name="Tsai I.J."/>
        </authorList>
    </citation>
    <scope>NUCLEOTIDE SEQUENCE</scope>
    <source>
        <strain evidence="8">171206Taipei</strain>
    </source>
</reference>
<evidence type="ECO:0000313" key="9">
    <source>
        <dbReference type="Proteomes" id="UP000636479"/>
    </source>
</evidence>
<comment type="caution">
    <text evidence="8">The sequence shown here is derived from an EMBL/GenBank/DDBJ whole genome shotgun (WGS) entry which is preliminary data.</text>
</comment>
<proteinExistence type="predicted"/>
<dbReference type="Pfam" id="PF00611">
    <property type="entry name" value="FCH"/>
    <property type="match status" value="1"/>
</dbReference>
<gene>
    <name evidence="8" type="ORF">MIND_00981300</name>
</gene>
<dbReference type="PANTHER" id="PTHR23065">
    <property type="entry name" value="PROLINE-SERINE-THREONINE PHOSPHATASE INTERACTING PROTEIN 1"/>
    <property type="match status" value="1"/>
</dbReference>
<dbReference type="GO" id="GO:0120104">
    <property type="term" value="C:mitotic actomyosin contractile ring, proximal layer"/>
    <property type="evidence" value="ECO:0007669"/>
    <property type="project" value="TreeGrafter"/>
</dbReference>
<evidence type="ECO:0000256" key="2">
    <source>
        <dbReference type="ARBA" id="ARBA00022490"/>
    </source>
</evidence>
<dbReference type="GeneID" id="59348938"/>
<dbReference type="Proteomes" id="UP000636479">
    <property type="component" value="Unassembled WGS sequence"/>
</dbReference>
<name>A0A8H6SGL9_9AGAR</name>
<evidence type="ECO:0000256" key="4">
    <source>
        <dbReference type="ARBA" id="ARBA00023212"/>
    </source>
</evidence>
<dbReference type="EMBL" id="JACAZF010000008">
    <property type="protein sequence ID" value="KAF7297475.1"/>
    <property type="molecule type" value="Genomic_DNA"/>
</dbReference>